<dbReference type="EMBL" id="JASBWV010000001">
    <property type="protein sequence ID" value="KAJ9127737.1"/>
    <property type="molecule type" value="Genomic_DNA"/>
</dbReference>
<gene>
    <name evidence="1" type="ORF">QFC24_000020</name>
</gene>
<proteinExistence type="predicted"/>
<dbReference type="Proteomes" id="UP001234202">
    <property type="component" value="Unassembled WGS sequence"/>
</dbReference>
<protein>
    <submittedName>
        <fullName evidence="1">Uncharacterized protein</fullName>
    </submittedName>
</protein>
<organism evidence="1 2">
    <name type="scientific">Naganishia onofrii</name>
    <dbReference type="NCBI Taxonomy" id="1851511"/>
    <lineage>
        <taxon>Eukaryota</taxon>
        <taxon>Fungi</taxon>
        <taxon>Dikarya</taxon>
        <taxon>Basidiomycota</taxon>
        <taxon>Agaricomycotina</taxon>
        <taxon>Tremellomycetes</taxon>
        <taxon>Filobasidiales</taxon>
        <taxon>Filobasidiaceae</taxon>
        <taxon>Naganishia</taxon>
    </lineage>
</organism>
<reference evidence="1" key="1">
    <citation type="submission" date="2023-04" db="EMBL/GenBank/DDBJ databases">
        <title>Draft Genome sequencing of Naganishia species isolated from polar environments using Oxford Nanopore Technology.</title>
        <authorList>
            <person name="Leo P."/>
            <person name="Venkateswaran K."/>
        </authorList>
    </citation>
    <scope>NUCLEOTIDE SEQUENCE</scope>
    <source>
        <strain evidence="1">DBVPG 5303</strain>
    </source>
</reference>
<evidence type="ECO:0000313" key="2">
    <source>
        <dbReference type="Proteomes" id="UP001234202"/>
    </source>
</evidence>
<accession>A0ACC2XWS8</accession>
<keyword evidence="2" id="KW-1185">Reference proteome</keyword>
<sequence length="112" mass="11196">MEAQPTTTTTPTINHLTAPSPLTITSTTPTTAAGTPPSSTTTTTTTTTTSRTESISSESTFHENHGLDMQALEKGMSGGMVIAEGDGIPAAVGVHTGQGNEHGFAGVGVVGV</sequence>
<evidence type="ECO:0000313" key="1">
    <source>
        <dbReference type="EMBL" id="KAJ9127737.1"/>
    </source>
</evidence>
<name>A0ACC2XWS8_9TREE</name>
<comment type="caution">
    <text evidence="1">The sequence shown here is derived from an EMBL/GenBank/DDBJ whole genome shotgun (WGS) entry which is preliminary data.</text>
</comment>